<accession>A0A6M6JHU7</accession>
<sequence length="141" mass="15381">MADTAQLAAARRLLDEVWGKGNLDVTHELIAEDFVRHGPDVEGGGVTGREAFKGLVTAYRDGLPDLQVPVIEMFEFGDRVLSTWRVTGTMTGPALGQEPTGRSLDMTGQHLLRFADGRIVEEWCAYDTMGLVQQLGLQPPA</sequence>
<dbReference type="SUPFAM" id="SSF54427">
    <property type="entry name" value="NTF2-like"/>
    <property type="match status" value="1"/>
</dbReference>
<name>A0A6M6JHU7_9PSEU</name>
<proteinExistence type="predicted"/>
<dbReference type="RefSeq" id="WP_172158394.1">
    <property type="nucleotide sequence ID" value="NZ_CP053564.1"/>
</dbReference>
<protein>
    <submittedName>
        <fullName evidence="1">Ester cyclase</fullName>
    </submittedName>
</protein>
<dbReference type="Proteomes" id="UP000505377">
    <property type="component" value="Chromosome"/>
</dbReference>
<dbReference type="InterPro" id="IPR009959">
    <property type="entry name" value="Cyclase_SnoaL-like"/>
</dbReference>
<dbReference type="Gene3D" id="3.10.450.50">
    <property type="match status" value="1"/>
</dbReference>
<reference evidence="1 2" key="1">
    <citation type="submission" date="2020-05" db="EMBL/GenBank/DDBJ databases">
        <authorList>
            <person name="Mo P."/>
        </authorList>
    </citation>
    <scope>NUCLEOTIDE SEQUENCE [LARGE SCALE GENOMIC DNA]</scope>
    <source>
        <strain evidence="1 2">Gen01</strain>
    </source>
</reference>
<evidence type="ECO:0000313" key="1">
    <source>
        <dbReference type="EMBL" id="QJY46743.1"/>
    </source>
</evidence>
<keyword evidence="2" id="KW-1185">Reference proteome</keyword>
<dbReference type="AlphaFoldDB" id="A0A6M6JHU7"/>
<evidence type="ECO:0000313" key="2">
    <source>
        <dbReference type="Proteomes" id="UP000505377"/>
    </source>
</evidence>
<organism evidence="1 2">
    <name type="scientific">Pseudonocardia broussonetiae</name>
    <dbReference type="NCBI Taxonomy" id="2736640"/>
    <lineage>
        <taxon>Bacteria</taxon>
        <taxon>Bacillati</taxon>
        <taxon>Actinomycetota</taxon>
        <taxon>Actinomycetes</taxon>
        <taxon>Pseudonocardiales</taxon>
        <taxon>Pseudonocardiaceae</taxon>
        <taxon>Pseudonocardia</taxon>
    </lineage>
</organism>
<dbReference type="EMBL" id="CP053564">
    <property type="protein sequence ID" value="QJY46743.1"/>
    <property type="molecule type" value="Genomic_DNA"/>
</dbReference>
<dbReference type="GO" id="GO:0030638">
    <property type="term" value="P:polyketide metabolic process"/>
    <property type="evidence" value="ECO:0007669"/>
    <property type="project" value="InterPro"/>
</dbReference>
<dbReference type="KEGG" id="pbro:HOP40_13680"/>
<dbReference type="PANTHER" id="PTHR38436">
    <property type="entry name" value="POLYKETIDE CYCLASE SNOAL-LIKE DOMAIN"/>
    <property type="match status" value="1"/>
</dbReference>
<dbReference type="Pfam" id="PF07366">
    <property type="entry name" value="SnoaL"/>
    <property type="match status" value="1"/>
</dbReference>
<gene>
    <name evidence="1" type="ORF">HOP40_13680</name>
</gene>
<dbReference type="InterPro" id="IPR032710">
    <property type="entry name" value="NTF2-like_dom_sf"/>
</dbReference>
<dbReference type="PANTHER" id="PTHR38436:SF1">
    <property type="entry name" value="ESTER CYCLASE"/>
    <property type="match status" value="1"/>
</dbReference>